<name>A0ABW6RW63_9NOCA</name>
<dbReference type="Proteomes" id="UP001601992">
    <property type="component" value="Unassembled WGS sequence"/>
</dbReference>
<keyword evidence="3" id="KW-1185">Reference proteome</keyword>
<dbReference type="EMBL" id="JBIAQY010000003">
    <property type="protein sequence ID" value="MFF3568258.1"/>
    <property type="molecule type" value="Genomic_DNA"/>
</dbReference>
<comment type="caution">
    <text evidence="2">The sequence shown here is derived from an EMBL/GenBank/DDBJ whole genome shotgun (WGS) entry which is preliminary data.</text>
</comment>
<evidence type="ECO:0000313" key="2">
    <source>
        <dbReference type="EMBL" id="MFF3568258.1"/>
    </source>
</evidence>
<feature type="signal peptide" evidence="1">
    <location>
        <begin position="1"/>
        <end position="29"/>
    </location>
</feature>
<gene>
    <name evidence="2" type="ORF">ACFYXQ_10845</name>
</gene>
<sequence length="53" mass="5740">MTYTDRQRYSFAIFAMVAASLAMPTSGTAVSTVLRTQHVHRSASIAVPGIRGR</sequence>
<protein>
    <submittedName>
        <fullName evidence="2">Uncharacterized protein</fullName>
    </submittedName>
</protein>
<feature type="chain" id="PRO_5046401878" evidence="1">
    <location>
        <begin position="30"/>
        <end position="53"/>
    </location>
</feature>
<reference evidence="2 3" key="1">
    <citation type="submission" date="2024-10" db="EMBL/GenBank/DDBJ databases">
        <title>The Natural Products Discovery Center: Release of the First 8490 Sequenced Strains for Exploring Actinobacteria Biosynthetic Diversity.</title>
        <authorList>
            <person name="Kalkreuter E."/>
            <person name="Kautsar S.A."/>
            <person name="Yang D."/>
            <person name="Bader C.D."/>
            <person name="Teijaro C.N."/>
            <person name="Fluegel L."/>
            <person name="Davis C.M."/>
            <person name="Simpson J.R."/>
            <person name="Lauterbach L."/>
            <person name="Steele A.D."/>
            <person name="Gui C."/>
            <person name="Meng S."/>
            <person name="Li G."/>
            <person name="Viehrig K."/>
            <person name="Ye F."/>
            <person name="Su P."/>
            <person name="Kiefer A.F."/>
            <person name="Nichols A."/>
            <person name="Cepeda A.J."/>
            <person name="Yan W."/>
            <person name="Fan B."/>
            <person name="Jiang Y."/>
            <person name="Adhikari A."/>
            <person name="Zheng C.-J."/>
            <person name="Schuster L."/>
            <person name="Cowan T.M."/>
            <person name="Smanski M.J."/>
            <person name="Chevrette M.G."/>
            <person name="De Carvalho L.P.S."/>
            <person name="Shen B."/>
        </authorList>
    </citation>
    <scope>NUCLEOTIDE SEQUENCE [LARGE SCALE GENOMIC DNA]</scope>
    <source>
        <strain evidence="2 3">NPDC002593</strain>
    </source>
</reference>
<proteinExistence type="predicted"/>
<accession>A0ABW6RW63</accession>
<keyword evidence="1" id="KW-0732">Signal</keyword>
<organism evidence="2 3">
    <name type="scientific">Nocardia jiangxiensis</name>
    <dbReference type="NCBI Taxonomy" id="282685"/>
    <lineage>
        <taxon>Bacteria</taxon>
        <taxon>Bacillati</taxon>
        <taxon>Actinomycetota</taxon>
        <taxon>Actinomycetes</taxon>
        <taxon>Mycobacteriales</taxon>
        <taxon>Nocardiaceae</taxon>
        <taxon>Nocardia</taxon>
    </lineage>
</organism>
<dbReference type="RefSeq" id="WP_157186140.1">
    <property type="nucleotide sequence ID" value="NZ_JBIAQY010000003.1"/>
</dbReference>
<evidence type="ECO:0000313" key="3">
    <source>
        <dbReference type="Proteomes" id="UP001601992"/>
    </source>
</evidence>
<evidence type="ECO:0000256" key="1">
    <source>
        <dbReference type="SAM" id="SignalP"/>
    </source>
</evidence>